<dbReference type="PANTHER" id="PTHR43114:SF6">
    <property type="entry name" value="ADENINE DEAMINASE"/>
    <property type="match status" value="1"/>
</dbReference>
<dbReference type="InterPro" id="IPR028892">
    <property type="entry name" value="ADE"/>
</dbReference>
<dbReference type="OrthoDB" id="272271at2759"/>
<dbReference type="GO" id="GO:0046872">
    <property type="term" value="F:metal ion binding"/>
    <property type="evidence" value="ECO:0007669"/>
    <property type="project" value="UniProtKB-KW"/>
</dbReference>
<dbReference type="NCBIfam" id="TIGR01430">
    <property type="entry name" value="aden_deam"/>
    <property type="match status" value="1"/>
</dbReference>
<dbReference type="HAMAP" id="MF_01962">
    <property type="entry name" value="Adenine_deaminase"/>
    <property type="match status" value="1"/>
</dbReference>
<keyword evidence="5" id="KW-0546">Nucleotide metabolism</keyword>
<keyword evidence="4" id="KW-0862">Zinc</keyword>
<dbReference type="GO" id="GO:0005634">
    <property type="term" value="C:nucleus"/>
    <property type="evidence" value="ECO:0007669"/>
    <property type="project" value="TreeGrafter"/>
</dbReference>
<dbReference type="Gene3D" id="3.20.20.140">
    <property type="entry name" value="Metal-dependent hydrolases"/>
    <property type="match status" value="1"/>
</dbReference>
<dbReference type="PANTHER" id="PTHR43114">
    <property type="entry name" value="ADENINE DEAMINASE"/>
    <property type="match status" value="1"/>
</dbReference>
<name>A0A2J6R0W1_HYAVF</name>
<evidence type="ECO:0000256" key="4">
    <source>
        <dbReference type="ARBA" id="ARBA00022833"/>
    </source>
</evidence>
<feature type="domain" description="Adenosine deaminase" evidence="6">
    <location>
        <begin position="14"/>
        <end position="342"/>
    </location>
</feature>
<dbReference type="Pfam" id="PF00962">
    <property type="entry name" value="A_deaminase"/>
    <property type="match status" value="1"/>
</dbReference>
<dbReference type="CDD" id="cd01320">
    <property type="entry name" value="ADA"/>
    <property type="match status" value="1"/>
</dbReference>
<keyword evidence="3" id="KW-0378">Hydrolase</keyword>
<keyword evidence="2" id="KW-0479">Metal-binding</keyword>
<dbReference type="GO" id="GO:0043103">
    <property type="term" value="P:hypoxanthine salvage"/>
    <property type="evidence" value="ECO:0007669"/>
    <property type="project" value="TreeGrafter"/>
</dbReference>
<evidence type="ECO:0000256" key="1">
    <source>
        <dbReference type="ARBA" id="ARBA00001947"/>
    </source>
</evidence>
<dbReference type="InterPro" id="IPR006330">
    <property type="entry name" value="Ado/ade_deaminase"/>
</dbReference>
<organism evidence="7 8">
    <name type="scientific">Hyaloscypha variabilis (strain UAMH 11265 / GT02V1 / F)</name>
    <name type="common">Meliniomyces variabilis</name>
    <dbReference type="NCBI Taxonomy" id="1149755"/>
    <lineage>
        <taxon>Eukaryota</taxon>
        <taxon>Fungi</taxon>
        <taxon>Dikarya</taxon>
        <taxon>Ascomycota</taxon>
        <taxon>Pezizomycotina</taxon>
        <taxon>Leotiomycetes</taxon>
        <taxon>Helotiales</taxon>
        <taxon>Hyaloscyphaceae</taxon>
        <taxon>Hyaloscypha</taxon>
        <taxon>Hyaloscypha variabilis</taxon>
    </lineage>
</organism>
<feature type="non-terminal residue" evidence="7">
    <location>
        <position position="349"/>
    </location>
</feature>
<dbReference type="EMBL" id="KZ613960">
    <property type="protein sequence ID" value="PMD32156.1"/>
    <property type="molecule type" value="Genomic_DNA"/>
</dbReference>
<dbReference type="GO" id="GO:0006146">
    <property type="term" value="P:adenine catabolic process"/>
    <property type="evidence" value="ECO:0007669"/>
    <property type="project" value="InterPro"/>
</dbReference>
<dbReference type="STRING" id="1149755.A0A2J6R0W1"/>
<keyword evidence="8" id="KW-1185">Reference proteome</keyword>
<gene>
    <name evidence="7" type="ORF">L207DRAFT_471564</name>
</gene>
<dbReference type="SUPFAM" id="SSF51556">
    <property type="entry name" value="Metallo-dependent hydrolases"/>
    <property type="match status" value="1"/>
</dbReference>
<accession>A0A2J6R0W1</accession>
<dbReference type="InterPro" id="IPR032466">
    <property type="entry name" value="Metal_Hydrolase"/>
</dbReference>
<dbReference type="GO" id="GO:0009117">
    <property type="term" value="P:nucleotide metabolic process"/>
    <property type="evidence" value="ECO:0007669"/>
    <property type="project" value="UniProtKB-KW"/>
</dbReference>
<evidence type="ECO:0000256" key="3">
    <source>
        <dbReference type="ARBA" id="ARBA00022801"/>
    </source>
</evidence>
<evidence type="ECO:0000259" key="6">
    <source>
        <dbReference type="Pfam" id="PF00962"/>
    </source>
</evidence>
<comment type="cofactor">
    <cofactor evidence="1">
        <name>Zn(2+)</name>
        <dbReference type="ChEBI" id="CHEBI:29105"/>
    </cofactor>
</comment>
<dbReference type="GO" id="GO:0005829">
    <property type="term" value="C:cytosol"/>
    <property type="evidence" value="ECO:0007669"/>
    <property type="project" value="TreeGrafter"/>
</dbReference>
<evidence type="ECO:0000313" key="7">
    <source>
        <dbReference type="EMBL" id="PMD32156.1"/>
    </source>
</evidence>
<dbReference type="InterPro" id="IPR001365">
    <property type="entry name" value="A_deaminase_dom"/>
</dbReference>
<evidence type="ECO:0000256" key="2">
    <source>
        <dbReference type="ARBA" id="ARBA00022723"/>
    </source>
</evidence>
<reference evidence="7 8" key="1">
    <citation type="submission" date="2016-04" db="EMBL/GenBank/DDBJ databases">
        <title>A degradative enzymes factory behind the ericoid mycorrhizal symbiosis.</title>
        <authorList>
            <consortium name="DOE Joint Genome Institute"/>
            <person name="Martino E."/>
            <person name="Morin E."/>
            <person name="Grelet G."/>
            <person name="Kuo A."/>
            <person name="Kohler A."/>
            <person name="Daghino S."/>
            <person name="Barry K."/>
            <person name="Choi C."/>
            <person name="Cichocki N."/>
            <person name="Clum A."/>
            <person name="Copeland A."/>
            <person name="Hainaut M."/>
            <person name="Haridas S."/>
            <person name="Labutti K."/>
            <person name="Lindquist E."/>
            <person name="Lipzen A."/>
            <person name="Khouja H.-R."/>
            <person name="Murat C."/>
            <person name="Ohm R."/>
            <person name="Olson A."/>
            <person name="Spatafora J."/>
            <person name="Veneault-Fourrey C."/>
            <person name="Henrissat B."/>
            <person name="Grigoriev I."/>
            <person name="Martin F."/>
            <person name="Perotto S."/>
        </authorList>
    </citation>
    <scope>NUCLEOTIDE SEQUENCE [LARGE SCALE GENOMIC DNA]</scope>
    <source>
        <strain evidence="7 8">F</strain>
    </source>
</reference>
<proteinExistence type="inferred from homology"/>
<protein>
    <submittedName>
        <fullName evidence="7">Adenosine deaminase</fullName>
    </submittedName>
</protein>
<evidence type="ECO:0000256" key="5">
    <source>
        <dbReference type="ARBA" id="ARBA00023080"/>
    </source>
</evidence>
<sequence>MCKSAIHPFLAALPKCEHHAHLEGTLSPDLEFELAKKNNIGLPQDDPAFKSPESLLERYAHFTSVDDFVHYYSIGMSVLLTASDFQQLALAYFKHAAEDGVLHAEVFFNPEEHTSRGVKYETIVTGFKTACEMAELELGITTKLILCVLRHFPVQSAMEIFHTAVAAGHFEDGTLAGLGLNSTELNNLPVKWKAVFEEAEKAGIRRTAHAAEEGPTQYIADALDILHVQRIDHGRRLVEDPVLMRIVADQGIMLTICPISNVYLKVVSTIKDVPIRKFLDAGVRFSINSDVPAYFGGILENYCAVQEAFQLNLEEWKVITENAIQGSWCDNGRKTELSSALAQCFNKFA</sequence>
<dbReference type="AlphaFoldDB" id="A0A2J6R0W1"/>
<dbReference type="Proteomes" id="UP000235786">
    <property type="component" value="Unassembled WGS sequence"/>
</dbReference>
<dbReference type="GO" id="GO:0000034">
    <property type="term" value="F:adenine deaminase activity"/>
    <property type="evidence" value="ECO:0007669"/>
    <property type="project" value="InterPro"/>
</dbReference>
<evidence type="ECO:0000313" key="8">
    <source>
        <dbReference type="Proteomes" id="UP000235786"/>
    </source>
</evidence>